<sequence>MSEIGIKSRMESRIENGARISIESETDTETKNGLGFKTSLGSSVSRIRIENDTGIENDINRYKRKKNYVHAGAAAGINYMSKSPTRKYRTTSAGQLVFYKNKVSKIDVMVLNETKT</sequence>
<keyword evidence="2" id="KW-1185">Reference proteome</keyword>
<dbReference type="EMBL" id="BGZK01000667">
    <property type="protein sequence ID" value="GBP55413.1"/>
    <property type="molecule type" value="Genomic_DNA"/>
</dbReference>
<evidence type="ECO:0000313" key="1">
    <source>
        <dbReference type="EMBL" id="GBP55413.1"/>
    </source>
</evidence>
<name>A0A4C1WWY5_EUMVA</name>
<comment type="caution">
    <text evidence="1">The sequence shown here is derived from an EMBL/GenBank/DDBJ whole genome shotgun (WGS) entry which is preliminary data.</text>
</comment>
<dbReference type="Proteomes" id="UP000299102">
    <property type="component" value="Unassembled WGS sequence"/>
</dbReference>
<protein>
    <submittedName>
        <fullName evidence="1">Uncharacterized protein</fullName>
    </submittedName>
</protein>
<evidence type="ECO:0000313" key="2">
    <source>
        <dbReference type="Proteomes" id="UP000299102"/>
    </source>
</evidence>
<dbReference type="AlphaFoldDB" id="A0A4C1WWY5"/>
<reference evidence="1 2" key="1">
    <citation type="journal article" date="2019" name="Commun. Biol.">
        <title>The bagworm genome reveals a unique fibroin gene that provides high tensile strength.</title>
        <authorList>
            <person name="Kono N."/>
            <person name="Nakamura H."/>
            <person name="Ohtoshi R."/>
            <person name="Tomita M."/>
            <person name="Numata K."/>
            <person name="Arakawa K."/>
        </authorList>
    </citation>
    <scope>NUCLEOTIDE SEQUENCE [LARGE SCALE GENOMIC DNA]</scope>
</reference>
<proteinExistence type="predicted"/>
<organism evidence="1 2">
    <name type="scientific">Eumeta variegata</name>
    <name type="common">Bagworm moth</name>
    <name type="synonym">Eumeta japonica</name>
    <dbReference type="NCBI Taxonomy" id="151549"/>
    <lineage>
        <taxon>Eukaryota</taxon>
        <taxon>Metazoa</taxon>
        <taxon>Ecdysozoa</taxon>
        <taxon>Arthropoda</taxon>
        <taxon>Hexapoda</taxon>
        <taxon>Insecta</taxon>
        <taxon>Pterygota</taxon>
        <taxon>Neoptera</taxon>
        <taxon>Endopterygota</taxon>
        <taxon>Lepidoptera</taxon>
        <taxon>Glossata</taxon>
        <taxon>Ditrysia</taxon>
        <taxon>Tineoidea</taxon>
        <taxon>Psychidae</taxon>
        <taxon>Oiketicinae</taxon>
        <taxon>Eumeta</taxon>
    </lineage>
</organism>
<gene>
    <name evidence="1" type="ORF">EVAR_45736_1</name>
</gene>
<accession>A0A4C1WWY5</accession>